<dbReference type="PROSITE" id="PS50175">
    <property type="entry name" value="ASP_PROT_RETROV"/>
    <property type="match status" value="1"/>
</dbReference>
<evidence type="ECO:0000256" key="3">
    <source>
        <dbReference type="ARBA" id="ARBA00022722"/>
    </source>
</evidence>
<proteinExistence type="predicted"/>
<keyword evidence="1" id="KW-0808">Transferase</keyword>
<evidence type="ECO:0000259" key="6">
    <source>
        <dbReference type="PROSITE" id="PS50175"/>
    </source>
</evidence>
<evidence type="ECO:0000256" key="5">
    <source>
        <dbReference type="ARBA" id="ARBA00022801"/>
    </source>
</evidence>
<reference evidence="8" key="1">
    <citation type="submission" date="2025-08" db="UniProtKB">
        <authorList>
            <consortium name="RefSeq"/>
        </authorList>
    </citation>
    <scope>IDENTIFICATION</scope>
</reference>
<dbReference type="Pfam" id="PF13975">
    <property type="entry name" value="gag-asp_proteas"/>
    <property type="match status" value="1"/>
</dbReference>
<keyword evidence="5" id="KW-0378">Hydrolase</keyword>
<evidence type="ECO:0000256" key="1">
    <source>
        <dbReference type="ARBA" id="ARBA00022679"/>
    </source>
</evidence>
<dbReference type="PROSITE" id="PS00141">
    <property type="entry name" value="ASP_PROTEASE"/>
    <property type="match status" value="1"/>
</dbReference>
<dbReference type="Gene3D" id="2.40.70.10">
    <property type="entry name" value="Acid Proteases"/>
    <property type="match status" value="1"/>
</dbReference>
<dbReference type="InterPro" id="IPR001969">
    <property type="entry name" value="Aspartic_peptidase_AS"/>
</dbReference>
<dbReference type="SUPFAM" id="SSF50630">
    <property type="entry name" value="Acid proteases"/>
    <property type="match status" value="1"/>
</dbReference>
<dbReference type="GeneID" id="129923589"/>
<dbReference type="GO" id="GO:0016779">
    <property type="term" value="F:nucleotidyltransferase activity"/>
    <property type="evidence" value="ECO:0007669"/>
    <property type="project" value="UniProtKB-KW"/>
</dbReference>
<dbReference type="PANTHER" id="PTHR37984">
    <property type="entry name" value="PROTEIN CBG26694"/>
    <property type="match status" value="1"/>
</dbReference>
<keyword evidence="7" id="KW-1185">Reference proteome</keyword>
<dbReference type="Proteomes" id="UP001165740">
    <property type="component" value="Chromosome 17"/>
</dbReference>
<protein>
    <submittedName>
        <fullName evidence="8">Uncharacterized protein LOC129923589</fullName>
    </submittedName>
</protein>
<evidence type="ECO:0000256" key="2">
    <source>
        <dbReference type="ARBA" id="ARBA00022695"/>
    </source>
</evidence>
<evidence type="ECO:0000256" key="4">
    <source>
        <dbReference type="ARBA" id="ARBA00022759"/>
    </source>
</evidence>
<dbReference type="OMA" id="IPESTEC"/>
<keyword evidence="4" id="KW-0255">Endonuclease</keyword>
<dbReference type="InterPro" id="IPR021109">
    <property type="entry name" value="Peptidase_aspartic_dom_sf"/>
</dbReference>
<name>A0A9W2Z893_BIOGL</name>
<evidence type="ECO:0000313" key="8">
    <source>
        <dbReference type="RefSeq" id="XP_055871172.1"/>
    </source>
</evidence>
<dbReference type="CDD" id="cd00303">
    <property type="entry name" value="retropepsin_like"/>
    <property type="match status" value="1"/>
</dbReference>
<dbReference type="InterPro" id="IPR050951">
    <property type="entry name" value="Retrovirus_Pol_polyprotein"/>
</dbReference>
<organism evidence="7 8">
    <name type="scientific">Biomphalaria glabrata</name>
    <name type="common">Bloodfluke planorb</name>
    <name type="synonym">Freshwater snail</name>
    <dbReference type="NCBI Taxonomy" id="6526"/>
    <lineage>
        <taxon>Eukaryota</taxon>
        <taxon>Metazoa</taxon>
        <taxon>Spiralia</taxon>
        <taxon>Lophotrochozoa</taxon>
        <taxon>Mollusca</taxon>
        <taxon>Gastropoda</taxon>
        <taxon>Heterobranchia</taxon>
        <taxon>Euthyneura</taxon>
        <taxon>Panpulmonata</taxon>
        <taxon>Hygrophila</taxon>
        <taxon>Lymnaeoidea</taxon>
        <taxon>Planorbidae</taxon>
        <taxon>Biomphalaria</taxon>
    </lineage>
</organism>
<keyword evidence="2" id="KW-0548">Nucleotidyltransferase</keyword>
<gene>
    <name evidence="8" type="primary">LOC129923589</name>
</gene>
<dbReference type="InterPro" id="IPR001995">
    <property type="entry name" value="Peptidase_A2_cat"/>
</dbReference>
<dbReference type="AlphaFoldDB" id="A0A9W2Z893"/>
<sequence>MAWSQWLSGKLTFVGFKGQKPAIQEMGAPVNVTPIAVLGQSRSLMVEGRIGIRKYRFLIDTGASRSVIRPNVANSNNTTNVSLFSLNTASGELMPIKGLADLEFELGCQSFGHEFLIANITDDCILGLDFLQKFGFSINISGGTLLYGNVEIPLLDDSEEGNNRMMKILLTEDTNLPAQSESIIWGKLENGHEKSGTALIEGTEDNYDGVAVGKTLVMIGKDHQRVPVRIMNLGLSEKHLRRDSYIAKCHTIDLIKNCNINNVSFTPTESVNPQITRLLTETKANLSEEQYSKAKELIMKFADIFPSDESECGRTDMVQHRIDTGINRPIRQPPRRLPLAKQQEATDLIEQMRQQGIIEPSNGPWCSPIVLVKKRWIHAILCRLQST</sequence>
<dbReference type="OrthoDB" id="6783748at2759"/>
<keyword evidence="3" id="KW-0540">Nuclease</keyword>
<dbReference type="SUPFAM" id="SSF56672">
    <property type="entry name" value="DNA/RNA polymerases"/>
    <property type="match status" value="1"/>
</dbReference>
<feature type="domain" description="Peptidase A2" evidence="6">
    <location>
        <begin position="55"/>
        <end position="130"/>
    </location>
</feature>
<accession>A0A9W2Z893</accession>
<dbReference type="Gene3D" id="3.10.10.10">
    <property type="entry name" value="HIV Type 1 Reverse Transcriptase, subunit A, domain 1"/>
    <property type="match status" value="1"/>
</dbReference>
<dbReference type="RefSeq" id="XP_055871172.1">
    <property type="nucleotide sequence ID" value="XM_056015197.1"/>
</dbReference>
<evidence type="ECO:0000313" key="7">
    <source>
        <dbReference type="Proteomes" id="UP001165740"/>
    </source>
</evidence>
<dbReference type="PANTHER" id="PTHR37984:SF5">
    <property type="entry name" value="PROTEIN NYNRIN-LIKE"/>
    <property type="match status" value="1"/>
</dbReference>
<dbReference type="GO" id="GO:0006508">
    <property type="term" value="P:proteolysis"/>
    <property type="evidence" value="ECO:0007669"/>
    <property type="project" value="InterPro"/>
</dbReference>
<dbReference type="InterPro" id="IPR043502">
    <property type="entry name" value="DNA/RNA_pol_sf"/>
</dbReference>
<dbReference type="GO" id="GO:0004519">
    <property type="term" value="F:endonuclease activity"/>
    <property type="evidence" value="ECO:0007669"/>
    <property type="project" value="UniProtKB-KW"/>
</dbReference>
<dbReference type="GO" id="GO:0004190">
    <property type="term" value="F:aspartic-type endopeptidase activity"/>
    <property type="evidence" value="ECO:0007669"/>
    <property type="project" value="InterPro"/>
</dbReference>